<dbReference type="Proteomes" id="UP000758856">
    <property type="component" value="Unassembled WGS sequence"/>
</dbReference>
<dbReference type="InterPro" id="IPR012910">
    <property type="entry name" value="Plug_dom"/>
</dbReference>
<comment type="subcellular location">
    <subcellularLocation>
        <location evidence="1 11">Cell outer membrane</location>
        <topology evidence="1 11">Multi-pass membrane protein</topology>
    </subcellularLocation>
</comment>
<dbReference type="Gene3D" id="2.170.130.10">
    <property type="entry name" value="TonB-dependent receptor, plug domain"/>
    <property type="match status" value="1"/>
</dbReference>
<accession>A0ABS2T696</accession>
<organism evidence="16 17">
    <name type="scientific">Methylopila capsulata</name>
    <dbReference type="NCBI Taxonomy" id="61654"/>
    <lineage>
        <taxon>Bacteria</taxon>
        <taxon>Pseudomonadati</taxon>
        <taxon>Pseudomonadota</taxon>
        <taxon>Alphaproteobacteria</taxon>
        <taxon>Hyphomicrobiales</taxon>
        <taxon>Methylopilaceae</taxon>
        <taxon>Methylopila</taxon>
    </lineage>
</organism>
<evidence type="ECO:0000256" key="11">
    <source>
        <dbReference type="PROSITE-ProRule" id="PRU01360"/>
    </source>
</evidence>
<evidence type="ECO:0000256" key="7">
    <source>
        <dbReference type="ARBA" id="ARBA00023004"/>
    </source>
</evidence>
<keyword evidence="17" id="KW-1185">Reference proteome</keyword>
<dbReference type="Pfam" id="PF07660">
    <property type="entry name" value="STN"/>
    <property type="match status" value="1"/>
</dbReference>
<keyword evidence="3 11" id="KW-1134">Transmembrane beta strand</keyword>
<dbReference type="SUPFAM" id="SSF56935">
    <property type="entry name" value="Porins"/>
    <property type="match status" value="1"/>
</dbReference>
<dbReference type="Pfam" id="PF07715">
    <property type="entry name" value="Plug"/>
    <property type="match status" value="1"/>
</dbReference>
<keyword evidence="8 13" id="KW-0798">TonB box</keyword>
<dbReference type="SMART" id="SM00965">
    <property type="entry name" value="STN"/>
    <property type="match status" value="1"/>
</dbReference>
<proteinExistence type="inferred from homology"/>
<evidence type="ECO:0000313" key="16">
    <source>
        <dbReference type="EMBL" id="MBM7851196.1"/>
    </source>
</evidence>
<evidence type="ECO:0000256" key="2">
    <source>
        <dbReference type="ARBA" id="ARBA00022448"/>
    </source>
</evidence>
<comment type="caution">
    <text evidence="16">The sequence shown here is derived from an EMBL/GenBank/DDBJ whole genome shotgun (WGS) entry which is preliminary data.</text>
</comment>
<dbReference type="PANTHER" id="PTHR30442">
    <property type="entry name" value="IRON III DICITRATE TRANSPORT PROTEIN FECA"/>
    <property type="match status" value="1"/>
</dbReference>
<dbReference type="InterPro" id="IPR036942">
    <property type="entry name" value="Beta-barrel_TonB_sf"/>
</dbReference>
<keyword evidence="6" id="KW-0732">Signal</keyword>
<evidence type="ECO:0000256" key="12">
    <source>
        <dbReference type="PROSITE-ProRule" id="PRU10144"/>
    </source>
</evidence>
<keyword evidence="16" id="KW-0675">Receptor</keyword>
<name>A0ABS2T696_9HYPH</name>
<evidence type="ECO:0000259" key="15">
    <source>
        <dbReference type="SMART" id="SM00965"/>
    </source>
</evidence>
<dbReference type="Gene3D" id="2.40.170.20">
    <property type="entry name" value="TonB-dependent receptor, beta-barrel domain"/>
    <property type="match status" value="1"/>
</dbReference>
<evidence type="ECO:0000256" key="3">
    <source>
        <dbReference type="ARBA" id="ARBA00022452"/>
    </source>
</evidence>
<dbReference type="InterPro" id="IPR037066">
    <property type="entry name" value="Plug_dom_sf"/>
</dbReference>
<keyword evidence="9 11" id="KW-0472">Membrane</keyword>
<dbReference type="InterPro" id="IPR039426">
    <property type="entry name" value="TonB-dep_rcpt-like"/>
</dbReference>
<protein>
    <submittedName>
        <fullName evidence="16">Hemoglobin/transferrin/lactoferrin receptor protein</fullName>
    </submittedName>
</protein>
<keyword evidence="4" id="KW-0406">Ion transport</keyword>
<keyword evidence="2 11" id="KW-0813">Transport</keyword>
<dbReference type="EMBL" id="JAFBCY010000002">
    <property type="protein sequence ID" value="MBM7851196.1"/>
    <property type="molecule type" value="Genomic_DNA"/>
</dbReference>
<keyword evidence="7" id="KW-0408">Iron</keyword>
<evidence type="ECO:0000256" key="10">
    <source>
        <dbReference type="ARBA" id="ARBA00023237"/>
    </source>
</evidence>
<dbReference type="Gene3D" id="3.55.50.30">
    <property type="match status" value="1"/>
</dbReference>
<dbReference type="InterPro" id="IPR010917">
    <property type="entry name" value="TonB_rcpt_CS"/>
</dbReference>
<dbReference type="PROSITE" id="PS52016">
    <property type="entry name" value="TONB_DEPENDENT_REC_3"/>
    <property type="match status" value="1"/>
</dbReference>
<sequence>MSSVSRGVISGSVSGSMSAEQALARLLAGTGLSYQLTSGRTVVITRTGGEKPSDAPPADGSLVLDPIDVTARRGANAEDAAYVTPGSSSYISAEKIDRFRGTSPGDFLEGNPGVLVGAKRTSGAVDVNIRGMQGMDRVPVTVDGAQQANTVYRGYAGVASRSYIDPDFIGGVTVEKGPSLASDGAGATGGVVRMSTINADDILLDGKDYGVRVRGGAVGNSTRPPAHGTRGGINGSLLDKTYDPGALPSSFAFTDGLNRPSLLDPNSGFGSLTAAARNDRFEVVAGAARRKLGNYYAGKKGDDGGRAVNVVQPDGTVRPTLGGLTHFQPGEEVLNTSNDSESYLLKGVLKLDGGHRLELAYTKYLSTYYEMFPSQVIWFGGPFQEAPSKTDLDTYTATYTWKPEDNDLIDLRVNLWRSDVNFDIAQTTPIALLGNALWVTNTGVDATRWGANVSNASRFDTSFGAWKFDYGFSYTDEDMTQIRTTEPLPPYFPDPVKYPGKAGDRQEWSAFGSAQWRPLHWLTLDAGLRYTSTKTHDDCVYEIDNICKDTSNDGFAPITAVTVEPWKGVQFYGRYAEAIRSPSLYEATRGESFTVSPFFDLVPEHAKNWEFGMNVLRNDVLLEGDKFRFKAAYFDNDIKDYITRTYGGDTSGVFTLRNIERARFKGVELSAGYDTGRYFAEANFTRYLKTQFCLTAAEAAELGETRCNEGGVNAGYAQLHVPPEKTAALTLGARFFEEKVTLGGRVTYVSGRPVEGVNGGSGTGWTTLTSWRNYALVDLFTSWKVNDHLLAELNVDNLTDRYYVDALAVGLVPAPGRTVRAALTAKF</sequence>
<evidence type="ECO:0000256" key="14">
    <source>
        <dbReference type="SAM" id="MobiDB-lite"/>
    </source>
</evidence>
<feature type="short sequence motif" description="TonB C-terminal box" evidence="12">
    <location>
        <begin position="810"/>
        <end position="827"/>
    </location>
</feature>
<keyword evidence="4" id="KW-0410">Iron transport</keyword>
<evidence type="ECO:0000256" key="1">
    <source>
        <dbReference type="ARBA" id="ARBA00004571"/>
    </source>
</evidence>
<dbReference type="CDD" id="cd01347">
    <property type="entry name" value="ligand_gated_channel"/>
    <property type="match status" value="1"/>
</dbReference>
<evidence type="ECO:0000256" key="9">
    <source>
        <dbReference type="ARBA" id="ARBA00023136"/>
    </source>
</evidence>
<comment type="similarity">
    <text evidence="11 13">Belongs to the TonB-dependent receptor family.</text>
</comment>
<dbReference type="PROSITE" id="PS01156">
    <property type="entry name" value="TONB_DEPENDENT_REC_2"/>
    <property type="match status" value="1"/>
</dbReference>
<keyword evidence="10 11" id="KW-0998">Cell outer membrane</keyword>
<dbReference type="InterPro" id="IPR011662">
    <property type="entry name" value="Secretin/TonB_short_N"/>
</dbReference>
<evidence type="ECO:0000256" key="5">
    <source>
        <dbReference type="ARBA" id="ARBA00022692"/>
    </source>
</evidence>
<reference evidence="16 17" key="1">
    <citation type="submission" date="2021-01" db="EMBL/GenBank/DDBJ databases">
        <title>Genomic Encyclopedia of Type Strains, Phase IV (KMG-IV): sequencing the most valuable type-strain genomes for metagenomic binning, comparative biology and taxonomic classification.</title>
        <authorList>
            <person name="Goeker M."/>
        </authorList>
    </citation>
    <scope>NUCLEOTIDE SEQUENCE [LARGE SCALE GENOMIC DNA]</scope>
    <source>
        <strain evidence="16 17">DSM 6130</strain>
    </source>
</reference>
<dbReference type="InterPro" id="IPR000531">
    <property type="entry name" value="Beta-barrel_TonB"/>
</dbReference>
<evidence type="ECO:0000256" key="4">
    <source>
        <dbReference type="ARBA" id="ARBA00022496"/>
    </source>
</evidence>
<evidence type="ECO:0000256" key="13">
    <source>
        <dbReference type="RuleBase" id="RU003357"/>
    </source>
</evidence>
<dbReference type="PANTHER" id="PTHR30442:SF0">
    <property type="entry name" value="FE(3+) DICITRATE TRANSPORT PROTEIN FECA"/>
    <property type="match status" value="1"/>
</dbReference>
<evidence type="ECO:0000256" key="8">
    <source>
        <dbReference type="ARBA" id="ARBA00023077"/>
    </source>
</evidence>
<feature type="region of interest" description="Disordered" evidence="14">
    <location>
        <begin position="216"/>
        <end position="237"/>
    </location>
</feature>
<dbReference type="RefSeq" id="WP_204949602.1">
    <property type="nucleotide sequence ID" value="NZ_BSFF01000001.1"/>
</dbReference>
<evidence type="ECO:0000256" key="6">
    <source>
        <dbReference type="ARBA" id="ARBA00022729"/>
    </source>
</evidence>
<keyword evidence="5 11" id="KW-0812">Transmembrane</keyword>
<evidence type="ECO:0000313" key="17">
    <source>
        <dbReference type="Proteomes" id="UP000758856"/>
    </source>
</evidence>
<gene>
    <name evidence="16" type="ORF">JOD31_001421</name>
</gene>
<dbReference type="Pfam" id="PF00593">
    <property type="entry name" value="TonB_dep_Rec_b-barrel"/>
    <property type="match status" value="1"/>
</dbReference>
<feature type="domain" description="Secretin/TonB short N-terminal" evidence="15">
    <location>
        <begin position="1"/>
        <end position="47"/>
    </location>
</feature>